<proteinExistence type="predicted"/>
<reference evidence="2" key="1">
    <citation type="submission" date="2022-01" db="EMBL/GenBank/DDBJ databases">
        <title>Jiella avicenniae sp. nov., a novel endophytic bacterium isolated from bark of Avicennia marina.</title>
        <authorList>
            <person name="Tuo L."/>
        </authorList>
    </citation>
    <scope>NUCLEOTIDE SEQUENCE</scope>
    <source>
        <strain evidence="2">CBK1P-4</strain>
    </source>
</reference>
<accession>A0A9X1P7V2</accession>
<sequence length="102" mass="11637">MSFKLCERLDDLFPDSTQARLRGLDLVSDEEIWTFARDNDFVLVTQDADFAELAAHYGPPPKVVWLRIGNSSTKLVEAKLRYNARLIEEFVADGDLYVLTIT</sequence>
<organism evidence="2 3">
    <name type="scientific">Jiella avicenniae</name>
    <dbReference type="NCBI Taxonomy" id="2907202"/>
    <lineage>
        <taxon>Bacteria</taxon>
        <taxon>Pseudomonadati</taxon>
        <taxon>Pseudomonadota</taxon>
        <taxon>Alphaproteobacteria</taxon>
        <taxon>Hyphomicrobiales</taxon>
        <taxon>Aurantimonadaceae</taxon>
        <taxon>Jiella</taxon>
    </lineage>
</organism>
<evidence type="ECO:0000313" key="2">
    <source>
        <dbReference type="EMBL" id="MCE7030903.1"/>
    </source>
</evidence>
<feature type="domain" description="DUF5615" evidence="1">
    <location>
        <begin position="2"/>
        <end position="101"/>
    </location>
</feature>
<keyword evidence="3" id="KW-1185">Reference proteome</keyword>
<comment type="caution">
    <text evidence="2">The sequence shown here is derived from an EMBL/GenBank/DDBJ whole genome shotgun (WGS) entry which is preliminary data.</text>
</comment>
<evidence type="ECO:0000313" key="3">
    <source>
        <dbReference type="Proteomes" id="UP001139035"/>
    </source>
</evidence>
<dbReference type="AlphaFoldDB" id="A0A9X1P7V2"/>
<gene>
    <name evidence="2" type="ORF">LZD57_23205</name>
</gene>
<dbReference type="Pfam" id="PF18480">
    <property type="entry name" value="DUF5615"/>
    <property type="match status" value="1"/>
</dbReference>
<protein>
    <submittedName>
        <fullName evidence="2">DUF5615 family PIN-like protein</fullName>
    </submittedName>
</protein>
<dbReference type="EMBL" id="JAJUWU010000033">
    <property type="protein sequence ID" value="MCE7030903.1"/>
    <property type="molecule type" value="Genomic_DNA"/>
</dbReference>
<evidence type="ECO:0000259" key="1">
    <source>
        <dbReference type="Pfam" id="PF18480"/>
    </source>
</evidence>
<dbReference type="InterPro" id="IPR041049">
    <property type="entry name" value="DUF5615"/>
</dbReference>
<dbReference type="Proteomes" id="UP001139035">
    <property type="component" value="Unassembled WGS sequence"/>
</dbReference>
<name>A0A9X1P7V2_9HYPH</name>